<evidence type="ECO:0000313" key="2">
    <source>
        <dbReference type="Proteomes" id="UP000494329"/>
    </source>
</evidence>
<accession>A0A6J5EI97</accession>
<evidence type="ECO:0000313" key="1">
    <source>
        <dbReference type="EMBL" id="CAB3766290.1"/>
    </source>
</evidence>
<proteinExistence type="predicted"/>
<dbReference type="Proteomes" id="UP000494329">
    <property type="component" value="Unassembled WGS sequence"/>
</dbReference>
<organism evidence="1 2">
    <name type="scientific">Paraburkholderia solisilvae</name>
    <dbReference type="NCBI Taxonomy" id="624376"/>
    <lineage>
        <taxon>Bacteria</taxon>
        <taxon>Pseudomonadati</taxon>
        <taxon>Pseudomonadota</taxon>
        <taxon>Betaproteobacteria</taxon>
        <taxon>Burkholderiales</taxon>
        <taxon>Burkholderiaceae</taxon>
        <taxon>Paraburkholderia</taxon>
    </lineage>
</organism>
<dbReference type="EMBL" id="CADIKF010000045">
    <property type="protein sequence ID" value="CAB3766290.1"/>
    <property type="molecule type" value="Genomic_DNA"/>
</dbReference>
<dbReference type="AlphaFoldDB" id="A0A6J5EI97"/>
<sequence length="361" mass="36734">MTTYTANNPVPMSALPTTSGVKQQFLVAATNDGPSTYAPDGLAAAPIFGLGGQQLQGNEIVEEGIATLVSFVGPLLNSGALCWVLLSCDGGAQQVGTATQTQQAATYEQALIASAGAFRLSFASPNLVLKPYRGTQVLLPGIGVVTLPASLTLAPSGLTASTLYFIYLTVADGTPTLVASTTTHTTDPTGVEVMSGDNTKLLVGMEFATSPTAWAGLCRSWRNDLGYASVVPLTVSTGTASETYVEISATLRVPFLIWAGESIRAGMSGSTFSTNANVSSISAMALDGAVVDGYSVNTPTIAGGANSLPAAVSTLISGVTEGFHFVTLFGASGNGAFSVEWVGSGNIGFRTTTNVSIAPHA</sequence>
<reference evidence="1 2" key="1">
    <citation type="submission" date="2020-04" db="EMBL/GenBank/DDBJ databases">
        <authorList>
            <person name="De Canck E."/>
        </authorList>
    </citation>
    <scope>NUCLEOTIDE SEQUENCE [LARGE SCALE GENOMIC DNA]</scope>
    <source>
        <strain evidence="1 2">LMG 29739</strain>
    </source>
</reference>
<dbReference type="RefSeq" id="WP_175113852.1">
    <property type="nucleotide sequence ID" value="NZ_CADIKF010000045.1"/>
</dbReference>
<protein>
    <submittedName>
        <fullName evidence="1">Uncharacterized protein</fullName>
    </submittedName>
</protein>
<gene>
    <name evidence="1" type="ORF">LMG29739_04785</name>
</gene>
<keyword evidence="2" id="KW-1185">Reference proteome</keyword>
<name>A0A6J5EI97_9BURK</name>